<dbReference type="InterPro" id="IPR011335">
    <property type="entry name" value="Restrct_endonuc-II-like"/>
</dbReference>
<dbReference type="STRING" id="1433126.BN938_0212"/>
<evidence type="ECO:0000259" key="1">
    <source>
        <dbReference type="Pfam" id="PF12705"/>
    </source>
</evidence>
<dbReference type="EMBL" id="HG934468">
    <property type="protein sequence ID" value="CDN30318.1"/>
    <property type="molecule type" value="Genomic_DNA"/>
</dbReference>
<keyword evidence="3" id="KW-1185">Reference proteome</keyword>
<sequence>MDELIWQMSGMHRADNLRLVAELYTIYSRFHPETFERFYSRGVMLLQDFDTIDKYLLPARKLFVNIADLKDIEQFFADDSAELELVKNFWRNFSKGKTPSREQQEFLKVWHSLADIYELFNERLEELGVAYAGRAYRRAAESVLADDGETYCFIGFNALNNCEQKILKKLSDRGRALFLWDFSSLYIEDNNQEAGRFLRRNLRRFPQAFSVDCDYNKNLEVEVISSPTDVLQCKALSVRLEEIFARQGFVDKESAVVLTDESLLPQVLTSIPECVERINVTMGYALTNTLVYNYIERLIGLQQRRRTGEFYFKDVIGLLNHPYVKEKSGVVSDGIINAITKKQQVYVPVQNLADFAPIFTPASYLGDYILSALSYISATVDCERREFTFTAMREVARLNETIKNCSIPITSTIYVSLLRKTLAATRIPYTGEPLGGLQILGILETRNLDFRNVILLSADDDNFPGNRSPNTYIPYNLRQGYGLPTTADAEAMYAYYFYRLLPRAQTLTMLYTSAASERSTGERSRYIYQLEYESAFDIRRREIAISIGKPQNQVIRIEKGSAIVEKLQQMRFAPSALNRYICCPLKFYFADVERIRVSDTVEQEFTPLALGNALHRVMELLYEPIVGRANPQRMIAAITAERVEEVIEGVIREQRVAQSAISQIGCDTLRRYVKSMLRYDAKREDTYIVERLEERIEGEICGLRLFGTADRLDRTENGTIIVVDYKSGQGDSADFKSVEELFDSRKGKKAIFQMLIYSLIIRHTEGVDVQPALYIGKSMGRKDFSGTLSVKIDDGFLEDFQRHLLALAQEIFNENIPFEQCENRAICEYCDYRQICNF</sequence>
<gene>
    <name evidence="2" type="ORF">BN938_0212</name>
</gene>
<dbReference type="Pfam" id="PF12705">
    <property type="entry name" value="PDDEXK_1"/>
    <property type="match status" value="1"/>
</dbReference>
<proteinExistence type="predicted"/>
<feature type="domain" description="PD-(D/E)XK endonuclease-like" evidence="1">
    <location>
        <begin position="571"/>
        <end position="837"/>
    </location>
</feature>
<evidence type="ECO:0000313" key="2">
    <source>
        <dbReference type="EMBL" id="CDN30318.1"/>
    </source>
</evidence>
<dbReference type="Proteomes" id="UP000027616">
    <property type="component" value="Chromosome I"/>
</dbReference>
<dbReference type="eggNOG" id="COG2887">
    <property type="taxonomic scope" value="Bacteria"/>
</dbReference>
<evidence type="ECO:0000313" key="3">
    <source>
        <dbReference type="Proteomes" id="UP000027616"/>
    </source>
</evidence>
<dbReference type="PATRIC" id="fig|1433126.3.peg.210"/>
<reference evidence="2 3" key="1">
    <citation type="journal article" date="2015" name="Genome Announc.">
        <title>Complete Genome Sequence of the Novel Leech Symbiont Mucinivorans hirudinis M3T.</title>
        <authorList>
            <person name="Nelson M.C."/>
            <person name="Bomar L."/>
            <person name="Graf J."/>
        </authorList>
    </citation>
    <scope>NUCLEOTIDE SEQUENCE [LARGE SCALE GENOMIC DNA]</scope>
    <source>
        <strain evidence="3">M3</strain>
    </source>
</reference>
<dbReference type="SUPFAM" id="SSF52980">
    <property type="entry name" value="Restriction endonuclease-like"/>
    <property type="match status" value="1"/>
</dbReference>
<dbReference type="KEGG" id="rbc:BN938_0212"/>
<dbReference type="HOGENOM" id="CLU_013279_0_0_10"/>
<name>A0A060R996_9BACT</name>
<accession>A0A060R996</accession>
<protein>
    <recommendedName>
        <fullName evidence="1">PD-(D/E)XK endonuclease-like domain-containing protein</fullName>
    </recommendedName>
</protein>
<dbReference type="Gene3D" id="3.90.320.10">
    <property type="match status" value="1"/>
</dbReference>
<dbReference type="Gene3D" id="3.40.50.300">
    <property type="entry name" value="P-loop containing nucleotide triphosphate hydrolases"/>
    <property type="match status" value="1"/>
</dbReference>
<dbReference type="InterPro" id="IPR027417">
    <property type="entry name" value="P-loop_NTPase"/>
</dbReference>
<dbReference type="AlphaFoldDB" id="A0A060R996"/>
<organism evidence="2 3">
    <name type="scientific">Mucinivorans hirudinis</name>
    <dbReference type="NCBI Taxonomy" id="1433126"/>
    <lineage>
        <taxon>Bacteria</taxon>
        <taxon>Pseudomonadati</taxon>
        <taxon>Bacteroidota</taxon>
        <taxon>Bacteroidia</taxon>
        <taxon>Bacteroidales</taxon>
        <taxon>Rikenellaceae</taxon>
        <taxon>Mucinivorans</taxon>
    </lineage>
</organism>
<dbReference type="InterPro" id="IPR011604">
    <property type="entry name" value="PDDEXK-like_dom_sf"/>
</dbReference>
<dbReference type="SUPFAM" id="SSF52540">
    <property type="entry name" value="P-loop containing nucleoside triphosphate hydrolases"/>
    <property type="match status" value="1"/>
</dbReference>
<dbReference type="InterPro" id="IPR038726">
    <property type="entry name" value="PDDEXK_AddAB-type"/>
</dbReference>